<feature type="domain" description="LysM" evidence="3">
    <location>
        <begin position="27"/>
        <end position="71"/>
    </location>
</feature>
<dbReference type="Proteomes" id="UP000600565">
    <property type="component" value="Unassembled WGS sequence"/>
</dbReference>
<dbReference type="RefSeq" id="WP_191705147.1">
    <property type="nucleotide sequence ID" value="NZ_JACSPW010000020.1"/>
</dbReference>
<dbReference type="Pfam" id="PF01476">
    <property type="entry name" value="LysM"/>
    <property type="match status" value="1"/>
</dbReference>
<dbReference type="CDD" id="cd22786">
    <property type="entry name" value="DPBB_YuiC-like"/>
    <property type="match status" value="1"/>
</dbReference>
<evidence type="ECO:0000313" key="5">
    <source>
        <dbReference type="Proteomes" id="UP000600565"/>
    </source>
</evidence>
<proteinExistence type="predicted"/>
<keyword evidence="1 2" id="KW-0732">Signal</keyword>
<dbReference type="InterPro" id="IPR010611">
    <property type="entry name" value="3D_dom"/>
</dbReference>
<gene>
    <name evidence="4" type="ORF">H9632_16400</name>
</gene>
<dbReference type="PANTHER" id="PTHR39160:SF4">
    <property type="entry name" value="RESUSCITATION-PROMOTING FACTOR RPFB"/>
    <property type="match status" value="1"/>
</dbReference>
<keyword evidence="5" id="KW-1185">Reference proteome</keyword>
<feature type="signal peptide" evidence="2">
    <location>
        <begin position="1"/>
        <end position="26"/>
    </location>
</feature>
<name>A0ABR8XRS3_9BACL</name>
<organism evidence="4 5">
    <name type="scientific">Solibacillus merdavium</name>
    <dbReference type="NCBI Taxonomy" id="2762218"/>
    <lineage>
        <taxon>Bacteria</taxon>
        <taxon>Bacillati</taxon>
        <taxon>Bacillota</taxon>
        <taxon>Bacilli</taxon>
        <taxon>Bacillales</taxon>
        <taxon>Caryophanaceae</taxon>
        <taxon>Solibacillus</taxon>
    </lineage>
</organism>
<evidence type="ECO:0000256" key="2">
    <source>
        <dbReference type="SAM" id="SignalP"/>
    </source>
</evidence>
<evidence type="ECO:0000259" key="3">
    <source>
        <dbReference type="PROSITE" id="PS51782"/>
    </source>
</evidence>
<comment type="caution">
    <text evidence="4">The sequence shown here is derived from an EMBL/GenBank/DDBJ whole genome shotgun (WGS) entry which is preliminary data.</text>
</comment>
<dbReference type="InterPro" id="IPR051933">
    <property type="entry name" value="Resuscitation_pf_RpfB"/>
</dbReference>
<dbReference type="SUPFAM" id="SSF50685">
    <property type="entry name" value="Barwin-like endoglucanases"/>
    <property type="match status" value="1"/>
</dbReference>
<dbReference type="PROSITE" id="PS51782">
    <property type="entry name" value="LYSM"/>
    <property type="match status" value="1"/>
</dbReference>
<protein>
    <submittedName>
        <fullName evidence="4">3D domain-containing protein</fullName>
    </submittedName>
</protein>
<dbReference type="InterPro" id="IPR018392">
    <property type="entry name" value="LysM"/>
</dbReference>
<dbReference type="Gene3D" id="2.40.40.10">
    <property type="entry name" value="RlpA-like domain"/>
    <property type="match status" value="1"/>
</dbReference>
<feature type="chain" id="PRO_5045833348" evidence="2">
    <location>
        <begin position="27"/>
        <end position="190"/>
    </location>
</feature>
<accession>A0ABR8XRS3</accession>
<dbReference type="Gene3D" id="3.10.350.10">
    <property type="entry name" value="LysM domain"/>
    <property type="match status" value="1"/>
</dbReference>
<dbReference type="Pfam" id="PF06725">
    <property type="entry name" value="3D"/>
    <property type="match status" value="1"/>
</dbReference>
<dbReference type="PANTHER" id="PTHR39160">
    <property type="entry name" value="CELL WALL-BINDING PROTEIN YOCH"/>
    <property type="match status" value="1"/>
</dbReference>
<sequence length="190" mass="21038">MFRNKLLCSFTFIIFTSLFFSNAISAATHTIKKGEELDEIAERYNTSVYTLLELNELEDEEQSVAGYVLKLPDHIENKQKKVEEKKEKLDDFEVVKTMTVEASAFTASCKGCSGKTASGINLKKNPDVKLIAVDPKIIPLGTKVWVEGYGIAVAGDTGGSIKGSKIDVFVKSKKTALNWGRKKVEIKILK</sequence>
<dbReference type="InterPro" id="IPR036908">
    <property type="entry name" value="RlpA-like_sf"/>
</dbReference>
<dbReference type="SUPFAM" id="SSF54106">
    <property type="entry name" value="LysM domain"/>
    <property type="match status" value="1"/>
</dbReference>
<reference evidence="4 5" key="1">
    <citation type="submission" date="2020-08" db="EMBL/GenBank/DDBJ databases">
        <title>A Genomic Blueprint of the Chicken Gut Microbiome.</title>
        <authorList>
            <person name="Gilroy R."/>
            <person name="Ravi A."/>
            <person name="Getino M."/>
            <person name="Pursley I."/>
            <person name="Horton D.L."/>
            <person name="Alikhan N.-F."/>
            <person name="Baker D."/>
            <person name="Gharbi K."/>
            <person name="Hall N."/>
            <person name="Watson M."/>
            <person name="Adriaenssens E.M."/>
            <person name="Foster-Nyarko E."/>
            <person name="Jarju S."/>
            <person name="Secka A."/>
            <person name="Antonio M."/>
            <person name="Oren A."/>
            <person name="Chaudhuri R."/>
            <person name="La Ragione R.M."/>
            <person name="Hildebrand F."/>
            <person name="Pallen M.J."/>
        </authorList>
    </citation>
    <scope>NUCLEOTIDE SEQUENCE [LARGE SCALE GENOMIC DNA]</scope>
    <source>
        <strain evidence="4 5">Sa1YVA6</strain>
    </source>
</reference>
<dbReference type="InterPro" id="IPR036779">
    <property type="entry name" value="LysM_dom_sf"/>
</dbReference>
<evidence type="ECO:0000256" key="1">
    <source>
        <dbReference type="ARBA" id="ARBA00022729"/>
    </source>
</evidence>
<dbReference type="SMART" id="SM00257">
    <property type="entry name" value="LysM"/>
    <property type="match status" value="1"/>
</dbReference>
<dbReference type="EMBL" id="JACSPW010000020">
    <property type="protein sequence ID" value="MBD8034650.1"/>
    <property type="molecule type" value="Genomic_DNA"/>
</dbReference>
<dbReference type="CDD" id="cd00118">
    <property type="entry name" value="LysM"/>
    <property type="match status" value="1"/>
</dbReference>
<evidence type="ECO:0000313" key="4">
    <source>
        <dbReference type="EMBL" id="MBD8034650.1"/>
    </source>
</evidence>